<sequence length="294" mass="32127">MNCSTPRIFRLVFALLFAAIISGNASAAEVVLVGDTQLKPALDIIAGVKKTLSASLRVYSPAEVKGRLKSIVEREEAKVVIALGKEPLSEAMTLPPSIPVIFDLVVTPPAVNRPNTTGFYLATPVRPYAELLRNHLQTIKRIAVVGSREQLSILARERIPLFESYSVRTPYELVNTVRQLDEADAILLLPDASLLTTAAMDEAYLLSFRRGIPLLGISEKHVKQGALLALVVDMIGVGKTIGEYATKALHGVNIGQFAPAPGKRFELYLNTDTARRMKITLPEQMVKTAKRTFP</sequence>
<evidence type="ECO:0000256" key="1">
    <source>
        <dbReference type="SAM" id="SignalP"/>
    </source>
</evidence>
<evidence type="ECO:0000313" key="2">
    <source>
        <dbReference type="EMBL" id="MBT0664202.1"/>
    </source>
</evidence>
<dbReference type="AlphaFoldDB" id="A0AAW4L1Y9"/>
<dbReference type="Proteomes" id="UP000811899">
    <property type="component" value="Unassembled WGS sequence"/>
</dbReference>
<dbReference type="EMBL" id="JAHCVJ010000002">
    <property type="protein sequence ID" value="MBT0664202.1"/>
    <property type="molecule type" value="Genomic_DNA"/>
</dbReference>
<feature type="chain" id="PRO_5043789525" description="ABC transport system substrate-binding protein" evidence="1">
    <location>
        <begin position="28"/>
        <end position="294"/>
    </location>
</feature>
<gene>
    <name evidence="2" type="ORF">KI809_07790</name>
</gene>
<dbReference type="RefSeq" id="WP_214170962.1">
    <property type="nucleotide sequence ID" value="NZ_JAHCVJ010000002.1"/>
</dbReference>
<dbReference type="PANTHER" id="PTHR35271">
    <property type="entry name" value="ABC TRANSPORTER, SUBSTRATE-BINDING LIPOPROTEIN-RELATED"/>
    <property type="match status" value="1"/>
</dbReference>
<dbReference type="PANTHER" id="PTHR35271:SF1">
    <property type="entry name" value="ABC TRANSPORTER, SUBSTRATE-BINDING LIPOPROTEIN"/>
    <property type="match status" value="1"/>
</dbReference>
<keyword evidence="1" id="KW-0732">Signal</keyword>
<protein>
    <recommendedName>
        <fullName evidence="4">ABC transport system substrate-binding protein</fullName>
    </recommendedName>
</protein>
<accession>A0AAW4L1Y9</accession>
<dbReference type="Pfam" id="PF04392">
    <property type="entry name" value="ABC_sub_bind"/>
    <property type="match status" value="1"/>
</dbReference>
<organism evidence="2 3">
    <name type="scientific">Geoanaerobacter pelophilus</name>
    <dbReference type="NCBI Taxonomy" id="60036"/>
    <lineage>
        <taxon>Bacteria</taxon>
        <taxon>Pseudomonadati</taxon>
        <taxon>Thermodesulfobacteriota</taxon>
        <taxon>Desulfuromonadia</taxon>
        <taxon>Geobacterales</taxon>
        <taxon>Geobacteraceae</taxon>
        <taxon>Geoanaerobacter</taxon>
    </lineage>
</organism>
<reference evidence="2 3" key="1">
    <citation type="submission" date="2021-05" db="EMBL/GenBank/DDBJ databases">
        <title>The draft genome of Geobacter pelophilus DSM 12255.</title>
        <authorList>
            <person name="Xu Z."/>
            <person name="Masuda Y."/>
            <person name="Itoh H."/>
            <person name="Senoo K."/>
        </authorList>
    </citation>
    <scope>NUCLEOTIDE SEQUENCE [LARGE SCALE GENOMIC DNA]</scope>
    <source>
        <strain evidence="2 3">DSM 12255</strain>
    </source>
</reference>
<dbReference type="Gene3D" id="3.40.50.2300">
    <property type="match status" value="2"/>
</dbReference>
<proteinExistence type="predicted"/>
<keyword evidence="3" id="KW-1185">Reference proteome</keyword>
<feature type="signal peptide" evidence="1">
    <location>
        <begin position="1"/>
        <end position="27"/>
    </location>
</feature>
<comment type="caution">
    <text evidence="2">The sequence shown here is derived from an EMBL/GenBank/DDBJ whole genome shotgun (WGS) entry which is preliminary data.</text>
</comment>
<name>A0AAW4L1Y9_9BACT</name>
<evidence type="ECO:0000313" key="3">
    <source>
        <dbReference type="Proteomes" id="UP000811899"/>
    </source>
</evidence>
<evidence type="ECO:0008006" key="4">
    <source>
        <dbReference type="Google" id="ProtNLM"/>
    </source>
</evidence>
<dbReference type="InterPro" id="IPR007487">
    <property type="entry name" value="ABC_transpt-TYRBP-like"/>
</dbReference>